<feature type="region of interest" description="Disordered" evidence="6">
    <location>
        <begin position="1"/>
        <end position="36"/>
    </location>
</feature>
<protein>
    <submittedName>
        <fullName evidence="8">Homeobox-domain-containing protein</fullName>
    </submittedName>
</protein>
<evidence type="ECO:0000256" key="6">
    <source>
        <dbReference type="SAM" id="MobiDB-lite"/>
    </source>
</evidence>
<evidence type="ECO:0000256" key="4">
    <source>
        <dbReference type="PROSITE-ProRule" id="PRU00108"/>
    </source>
</evidence>
<dbReference type="STRING" id="77020.A0A0N0RSQ3"/>
<dbReference type="VEuPathDB" id="FungiDB:Malapachy_3172"/>
<comment type="subcellular location">
    <subcellularLocation>
        <location evidence="4 5">Nucleus</location>
    </subcellularLocation>
</comment>
<dbReference type="InterPro" id="IPR009057">
    <property type="entry name" value="Homeodomain-like_sf"/>
</dbReference>
<dbReference type="GeneID" id="28729526"/>
<dbReference type="InterPro" id="IPR051000">
    <property type="entry name" value="Homeobox_DNA-bind_prot"/>
</dbReference>
<dbReference type="InterPro" id="IPR017970">
    <property type="entry name" value="Homeobox_CS"/>
</dbReference>
<dbReference type="SMART" id="SM00389">
    <property type="entry name" value="HOX"/>
    <property type="match status" value="1"/>
</dbReference>
<dbReference type="RefSeq" id="XP_017993935.1">
    <property type="nucleotide sequence ID" value="XM_018137650.1"/>
</dbReference>
<feature type="domain" description="Homeobox" evidence="7">
    <location>
        <begin position="25"/>
        <end position="85"/>
    </location>
</feature>
<evidence type="ECO:0000259" key="7">
    <source>
        <dbReference type="PROSITE" id="PS50071"/>
    </source>
</evidence>
<evidence type="ECO:0000256" key="2">
    <source>
        <dbReference type="ARBA" id="ARBA00023155"/>
    </source>
</evidence>
<dbReference type="Pfam" id="PF00046">
    <property type="entry name" value="Homeodomain"/>
    <property type="match status" value="1"/>
</dbReference>
<dbReference type="CDD" id="cd00086">
    <property type="entry name" value="homeodomain"/>
    <property type="match status" value="1"/>
</dbReference>
<keyword evidence="9" id="KW-1185">Reference proteome</keyword>
<feature type="DNA-binding region" description="Homeobox" evidence="4">
    <location>
        <begin position="27"/>
        <end position="86"/>
    </location>
</feature>
<dbReference type="GO" id="GO:0000981">
    <property type="term" value="F:DNA-binding transcription factor activity, RNA polymerase II-specific"/>
    <property type="evidence" value="ECO:0007669"/>
    <property type="project" value="InterPro"/>
</dbReference>
<organism evidence="8 9">
    <name type="scientific">Malassezia pachydermatis</name>
    <dbReference type="NCBI Taxonomy" id="77020"/>
    <lineage>
        <taxon>Eukaryota</taxon>
        <taxon>Fungi</taxon>
        <taxon>Dikarya</taxon>
        <taxon>Basidiomycota</taxon>
        <taxon>Ustilaginomycotina</taxon>
        <taxon>Malasseziomycetes</taxon>
        <taxon>Malasseziales</taxon>
        <taxon>Malasseziaceae</taxon>
        <taxon>Malassezia</taxon>
    </lineage>
</organism>
<dbReference type="GO" id="GO:0030154">
    <property type="term" value="P:cell differentiation"/>
    <property type="evidence" value="ECO:0007669"/>
    <property type="project" value="TreeGrafter"/>
</dbReference>
<sequence>MGVQDTSSRADLAIESQAAPAPAPVREKKRRRRTRPHEVNILMSAYVQNAFPNEKTRERLAEMVGMTPRAVSVWFQNRRQAEKKRSMRYNGTGIGVTAHNIPRGMMHSVELVVPPPVLTLPPRDAMRRVVSTPCVSLMTTSGGRAALGETILSPESSSPTDAPALPCALASTNDGHGIIAGGAYDDDCAIWKRMESSSAIGSSSDWDEPTASASMDEDDEERTLRRLAQRRMERLRERKRALSLNDAKRHATDARFAIQERMAPRRTSSLQRKPSLRLEMATDRNVFVDKENVPIAPPAVPSAPAMKQAPVRSLRRVDSQPVRPLQERSMNMPYGMAPPSKYTRVASLRRTVSATATHRPSQPTPNWTRTSSARSDTEPVGGAKEDVQDDSGFFEDGDRSQSTSPTSVPRAQNILPAFTQHDREAVELLLGLRSLS</sequence>
<dbReference type="AlphaFoldDB" id="A0A0N0RSQ3"/>
<dbReference type="SUPFAM" id="SSF46689">
    <property type="entry name" value="Homeodomain-like"/>
    <property type="match status" value="1"/>
</dbReference>
<evidence type="ECO:0000256" key="1">
    <source>
        <dbReference type="ARBA" id="ARBA00023125"/>
    </source>
</evidence>
<dbReference type="Proteomes" id="UP000037751">
    <property type="component" value="Unassembled WGS sequence"/>
</dbReference>
<name>A0A0N0RSQ3_9BASI</name>
<evidence type="ECO:0000313" key="9">
    <source>
        <dbReference type="Proteomes" id="UP000037751"/>
    </source>
</evidence>
<dbReference type="OrthoDB" id="6159439at2759"/>
<feature type="compositionally biased region" description="Polar residues" evidence="6">
    <location>
        <begin position="350"/>
        <end position="374"/>
    </location>
</feature>
<gene>
    <name evidence="8" type="ORF">Malapachy_3172</name>
</gene>
<keyword evidence="2 4" id="KW-0371">Homeobox</keyword>
<feature type="compositionally biased region" description="Polar residues" evidence="6">
    <location>
        <begin position="400"/>
        <end position="410"/>
    </location>
</feature>
<proteinExistence type="predicted"/>
<accession>A0A0N0RSQ3</accession>
<comment type="caution">
    <text evidence="8">The sequence shown here is derived from an EMBL/GenBank/DDBJ whole genome shotgun (WGS) entry which is preliminary data.</text>
</comment>
<dbReference type="GO" id="GO:0005634">
    <property type="term" value="C:nucleus"/>
    <property type="evidence" value="ECO:0007669"/>
    <property type="project" value="UniProtKB-SubCell"/>
</dbReference>
<feature type="region of interest" description="Disordered" evidence="6">
    <location>
        <begin position="199"/>
        <end position="223"/>
    </location>
</feature>
<dbReference type="PANTHER" id="PTHR24324:SF9">
    <property type="entry name" value="HOMEOBOX DOMAIN-CONTAINING PROTEIN"/>
    <property type="match status" value="1"/>
</dbReference>
<dbReference type="EMBL" id="LGAV01000001">
    <property type="protein sequence ID" value="KOS16303.1"/>
    <property type="molecule type" value="Genomic_DNA"/>
</dbReference>
<dbReference type="Gene3D" id="1.10.10.60">
    <property type="entry name" value="Homeodomain-like"/>
    <property type="match status" value="1"/>
</dbReference>
<evidence type="ECO:0000256" key="5">
    <source>
        <dbReference type="RuleBase" id="RU000682"/>
    </source>
</evidence>
<dbReference type="InterPro" id="IPR001356">
    <property type="entry name" value="HD"/>
</dbReference>
<keyword evidence="3 4" id="KW-0539">Nucleus</keyword>
<dbReference type="PROSITE" id="PS50071">
    <property type="entry name" value="HOMEOBOX_2"/>
    <property type="match status" value="1"/>
</dbReference>
<evidence type="ECO:0000313" key="8">
    <source>
        <dbReference type="EMBL" id="KOS16303.1"/>
    </source>
</evidence>
<dbReference type="PANTHER" id="PTHR24324">
    <property type="entry name" value="HOMEOBOX PROTEIN HHEX"/>
    <property type="match status" value="1"/>
</dbReference>
<evidence type="ECO:0000256" key="3">
    <source>
        <dbReference type="ARBA" id="ARBA00023242"/>
    </source>
</evidence>
<reference evidence="8 9" key="1">
    <citation type="submission" date="2015-07" db="EMBL/GenBank/DDBJ databases">
        <title>Draft Genome Sequence of Malassezia furfur CBS1878 and Malassezia pachydermatis CBS1879.</title>
        <authorList>
            <person name="Triana S."/>
            <person name="Ohm R."/>
            <person name="Gonzalez A."/>
            <person name="DeCock H."/>
            <person name="Restrepo S."/>
            <person name="Celis A."/>
        </authorList>
    </citation>
    <scope>NUCLEOTIDE SEQUENCE [LARGE SCALE GENOMIC DNA]</scope>
    <source>
        <strain evidence="8 9">CBS 1879</strain>
    </source>
</reference>
<keyword evidence="1 4" id="KW-0238">DNA-binding</keyword>
<dbReference type="GO" id="GO:0000978">
    <property type="term" value="F:RNA polymerase II cis-regulatory region sequence-specific DNA binding"/>
    <property type="evidence" value="ECO:0007669"/>
    <property type="project" value="TreeGrafter"/>
</dbReference>
<dbReference type="PROSITE" id="PS00027">
    <property type="entry name" value="HOMEOBOX_1"/>
    <property type="match status" value="1"/>
</dbReference>
<feature type="region of interest" description="Disordered" evidence="6">
    <location>
        <begin position="298"/>
        <end position="416"/>
    </location>
</feature>